<keyword evidence="4" id="KW-1185">Reference proteome</keyword>
<name>A0A5C2SCJ9_9APHY</name>
<feature type="compositionally biased region" description="Basic residues" evidence="1">
    <location>
        <begin position="1"/>
        <end position="13"/>
    </location>
</feature>
<feature type="compositionally biased region" description="Acidic residues" evidence="1">
    <location>
        <begin position="281"/>
        <end position="290"/>
    </location>
</feature>
<dbReference type="Pfam" id="PF20149">
    <property type="entry name" value="DUF6532"/>
    <property type="match status" value="1"/>
</dbReference>
<feature type="domain" description="DUF6532" evidence="2">
    <location>
        <begin position="416"/>
        <end position="623"/>
    </location>
</feature>
<dbReference type="EMBL" id="ML122264">
    <property type="protein sequence ID" value="RPD60884.1"/>
    <property type="molecule type" value="Genomic_DNA"/>
</dbReference>
<dbReference type="OrthoDB" id="3214739at2759"/>
<reference evidence="3" key="1">
    <citation type="journal article" date="2018" name="Genome Biol. Evol.">
        <title>Genomics and development of Lentinus tigrinus, a white-rot wood-decaying mushroom with dimorphic fruiting bodies.</title>
        <authorList>
            <person name="Wu B."/>
            <person name="Xu Z."/>
            <person name="Knudson A."/>
            <person name="Carlson A."/>
            <person name="Chen N."/>
            <person name="Kovaka S."/>
            <person name="LaButti K."/>
            <person name="Lipzen A."/>
            <person name="Pennachio C."/>
            <person name="Riley R."/>
            <person name="Schakwitz W."/>
            <person name="Umezawa K."/>
            <person name="Ohm R.A."/>
            <person name="Grigoriev I.V."/>
            <person name="Nagy L.G."/>
            <person name="Gibbons J."/>
            <person name="Hibbett D."/>
        </authorList>
    </citation>
    <scope>NUCLEOTIDE SEQUENCE [LARGE SCALE GENOMIC DNA]</scope>
    <source>
        <strain evidence="3">ALCF2SS1-6</strain>
    </source>
</reference>
<gene>
    <name evidence="3" type="ORF">L227DRAFT_563327</name>
</gene>
<feature type="compositionally biased region" description="Basic and acidic residues" evidence="1">
    <location>
        <begin position="271"/>
        <end position="280"/>
    </location>
</feature>
<evidence type="ECO:0000256" key="1">
    <source>
        <dbReference type="SAM" id="MobiDB-lite"/>
    </source>
</evidence>
<evidence type="ECO:0000313" key="3">
    <source>
        <dbReference type="EMBL" id="RPD60884.1"/>
    </source>
</evidence>
<organism evidence="3 4">
    <name type="scientific">Lentinus tigrinus ALCF2SS1-6</name>
    <dbReference type="NCBI Taxonomy" id="1328759"/>
    <lineage>
        <taxon>Eukaryota</taxon>
        <taxon>Fungi</taxon>
        <taxon>Dikarya</taxon>
        <taxon>Basidiomycota</taxon>
        <taxon>Agaricomycotina</taxon>
        <taxon>Agaricomycetes</taxon>
        <taxon>Polyporales</taxon>
        <taxon>Polyporaceae</taxon>
        <taxon>Lentinus</taxon>
    </lineage>
</organism>
<proteinExistence type="predicted"/>
<dbReference type="AlphaFoldDB" id="A0A5C2SCJ9"/>
<feature type="compositionally biased region" description="Polar residues" evidence="1">
    <location>
        <begin position="63"/>
        <end position="79"/>
    </location>
</feature>
<evidence type="ECO:0000313" key="4">
    <source>
        <dbReference type="Proteomes" id="UP000313359"/>
    </source>
</evidence>
<feature type="region of interest" description="Disordered" evidence="1">
    <location>
        <begin position="186"/>
        <end position="290"/>
    </location>
</feature>
<feature type="region of interest" description="Disordered" evidence="1">
    <location>
        <begin position="1"/>
        <end position="172"/>
    </location>
</feature>
<sequence length="642" mass="69300">MAPRPRPIKKKTAHLVDDPLDGTPAPPAGSATASPDETSGPPLNKRRTRASAAAATQGEAKPGNQQAASPSNGQISSENPPVAKPKNPRQSQPSATSTQTQQAPNGKPMLSHKRASSGATQKQLGAPPKKKAKPPAVERLTMSQGPTKRGRAEAKKELRHGSAVYAPPIEYATSSCDEEIALAVKSTRAARKPAASAKVQGDNTDAPDTDPEGERDGSDAEGAANAGLGPSDEEEGELSASSDDLPSDGEALAAQFAAERAHWNANYEPVRTPEDGHSSEYEYDTDDEEEQEMMAHLNRRAICEKEYKKLPPLLPPTAAHPEQPIWKPTQPQDDAHQMPTMVMSAHADNNSDDDNDNNDNNAEPEDNVNAANAPPTPFMGPDVQPPAMYAIIMPNGHGVVNLTAQHEHTRKIVRDALPILEAKLTFENVFPNAITLAQEVRNTLINVANAAGYSGLEHALRYNPQVSGPVAVIVKQRMSTFRGNVKKTADTHVTAFYSLKPGCAALVAALFDHLAYNYVFTWDPTANKLQVSWNKPYGHAIYPAMLHTCFFNGSSSMAAKNPDLFCSSLDARPQEKEIPIPMLAFVGAAIHAALSEWRSGNQAHVSFSADGFLDVYNEHKLLLVGIKNKNLRAFHKMMHRLY</sequence>
<accession>A0A5C2SCJ9</accession>
<protein>
    <recommendedName>
        <fullName evidence="2">DUF6532 domain-containing protein</fullName>
    </recommendedName>
</protein>
<feature type="compositionally biased region" description="Low complexity" evidence="1">
    <location>
        <begin position="90"/>
        <end position="104"/>
    </location>
</feature>
<dbReference type="InterPro" id="IPR045341">
    <property type="entry name" value="DUF6532"/>
</dbReference>
<dbReference type="STRING" id="1328759.A0A5C2SCJ9"/>
<dbReference type="Proteomes" id="UP000313359">
    <property type="component" value="Unassembled WGS sequence"/>
</dbReference>
<evidence type="ECO:0000259" key="2">
    <source>
        <dbReference type="Pfam" id="PF20149"/>
    </source>
</evidence>
<feature type="compositionally biased region" description="Basic and acidic residues" evidence="1">
    <location>
        <begin position="150"/>
        <end position="160"/>
    </location>
</feature>
<feature type="region of interest" description="Disordered" evidence="1">
    <location>
        <begin position="312"/>
        <end position="381"/>
    </location>
</feature>
<feature type="compositionally biased region" description="Acidic residues" evidence="1">
    <location>
        <begin position="350"/>
        <end position="366"/>
    </location>
</feature>